<evidence type="ECO:0000256" key="6">
    <source>
        <dbReference type="ARBA" id="ARBA00022683"/>
    </source>
</evidence>
<evidence type="ECO:0000313" key="10">
    <source>
        <dbReference type="Proteomes" id="UP000241074"/>
    </source>
</evidence>
<keyword evidence="4" id="KW-0762">Sugar transport</keyword>
<reference evidence="9 10" key="1">
    <citation type="submission" date="2018-03" db="EMBL/GenBank/DDBJ databases">
        <title>Ahniella affigens gen. nov., sp. nov., a gammaproteobacterium isolated from sandy soil near a stream.</title>
        <authorList>
            <person name="Ko Y."/>
            <person name="Kim J.-H."/>
        </authorList>
    </citation>
    <scope>NUCLEOTIDE SEQUENCE [LARGE SCALE GENOMIC DNA]</scope>
    <source>
        <strain evidence="9 10">D13</strain>
    </source>
</reference>
<evidence type="ECO:0000256" key="4">
    <source>
        <dbReference type="ARBA" id="ARBA00022597"/>
    </source>
</evidence>
<evidence type="ECO:0000256" key="2">
    <source>
        <dbReference type="ARBA" id="ARBA00022448"/>
    </source>
</evidence>
<dbReference type="InterPro" id="IPR033887">
    <property type="entry name" value="PTS_IIA_man"/>
</dbReference>
<dbReference type="Gene3D" id="3.40.50.510">
    <property type="entry name" value="Phosphotransferase system, mannose-type IIA component"/>
    <property type="match status" value="1"/>
</dbReference>
<evidence type="ECO:0000256" key="5">
    <source>
        <dbReference type="ARBA" id="ARBA00022679"/>
    </source>
</evidence>
<dbReference type="InterPro" id="IPR051471">
    <property type="entry name" value="Bacterial_PTS_sugar_comp"/>
</dbReference>
<dbReference type="Proteomes" id="UP000241074">
    <property type="component" value="Chromosome"/>
</dbReference>
<dbReference type="PANTHER" id="PTHR33799">
    <property type="entry name" value="PTS PERMEASE-RELATED-RELATED"/>
    <property type="match status" value="1"/>
</dbReference>
<dbReference type="RefSeq" id="WP_106889895.1">
    <property type="nucleotide sequence ID" value="NZ_CP027860.1"/>
</dbReference>
<organism evidence="9 10">
    <name type="scientific">Ahniella affigens</name>
    <dbReference type="NCBI Taxonomy" id="2021234"/>
    <lineage>
        <taxon>Bacteria</taxon>
        <taxon>Pseudomonadati</taxon>
        <taxon>Pseudomonadota</taxon>
        <taxon>Gammaproteobacteria</taxon>
        <taxon>Lysobacterales</taxon>
        <taxon>Rhodanobacteraceae</taxon>
        <taxon>Ahniella</taxon>
    </lineage>
</organism>
<dbReference type="OrthoDB" id="7065728at2"/>
<proteinExistence type="predicted"/>
<dbReference type="PROSITE" id="PS51096">
    <property type="entry name" value="PTS_EIIA_TYPE_4"/>
    <property type="match status" value="1"/>
</dbReference>
<gene>
    <name evidence="9" type="ORF">C7S18_01595</name>
</gene>
<feature type="domain" description="PTS EIIA type-4" evidence="8">
    <location>
        <begin position="2"/>
        <end position="125"/>
    </location>
</feature>
<dbReference type="CDD" id="cd00006">
    <property type="entry name" value="PTS_IIA_man"/>
    <property type="match status" value="1"/>
</dbReference>
<protein>
    <submittedName>
        <fullName evidence="9">PTS fructose IIA subunit family protein</fullName>
    </submittedName>
</protein>
<evidence type="ECO:0000259" key="8">
    <source>
        <dbReference type="PROSITE" id="PS51096"/>
    </source>
</evidence>
<evidence type="ECO:0000256" key="3">
    <source>
        <dbReference type="ARBA" id="ARBA00022490"/>
    </source>
</evidence>
<dbReference type="InterPro" id="IPR036662">
    <property type="entry name" value="PTS_EIIA_man-typ_sf"/>
</dbReference>
<dbReference type="InterPro" id="IPR004701">
    <property type="entry name" value="PTS_EIIA_man-typ"/>
</dbReference>
<keyword evidence="5" id="KW-0808">Transferase</keyword>
<keyword evidence="7" id="KW-0418">Kinase</keyword>
<name>A0A2P1PMA2_9GAMM</name>
<evidence type="ECO:0000313" key="9">
    <source>
        <dbReference type="EMBL" id="AVP95966.1"/>
    </source>
</evidence>
<reference evidence="9 10" key="2">
    <citation type="submission" date="2018-03" db="EMBL/GenBank/DDBJ databases">
        <authorList>
            <person name="Keele B.F."/>
        </authorList>
    </citation>
    <scope>NUCLEOTIDE SEQUENCE [LARGE SCALE GENOMIC DNA]</scope>
    <source>
        <strain evidence="9 10">D13</strain>
    </source>
</reference>
<dbReference type="Pfam" id="PF03610">
    <property type="entry name" value="EIIA-man"/>
    <property type="match status" value="1"/>
</dbReference>
<evidence type="ECO:0000256" key="1">
    <source>
        <dbReference type="ARBA" id="ARBA00004496"/>
    </source>
</evidence>
<dbReference type="EMBL" id="CP027860">
    <property type="protein sequence ID" value="AVP95966.1"/>
    <property type="molecule type" value="Genomic_DNA"/>
</dbReference>
<dbReference type="GO" id="GO:0016301">
    <property type="term" value="F:kinase activity"/>
    <property type="evidence" value="ECO:0007669"/>
    <property type="project" value="UniProtKB-KW"/>
</dbReference>
<dbReference type="GO" id="GO:0009401">
    <property type="term" value="P:phosphoenolpyruvate-dependent sugar phosphotransferase system"/>
    <property type="evidence" value="ECO:0007669"/>
    <property type="project" value="UniProtKB-KW"/>
</dbReference>
<keyword evidence="2" id="KW-0813">Transport</keyword>
<dbReference type="PANTHER" id="PTHR33799:SF1">
    <property type="entry name" value="PTS SYSTEM MANNOSE-SPECIFIC EIIAB COMPONENT-RELATED"/>
    <property type="match status" value="1"/>
</dbReference>
<keyword evidence="10" id="KW-1185">Reference proteome</keyword>
<dbReference type="SUPFAM" id="SSF53062">
    <property type="entry name" value="PTS system fructose IIA component-like"/>
    <property type="match status" value="1"/>
</dbReference>
<comment type="subcellular location">
    <subcellularLocation>
        <location evidence="1">Cytoplasm</location>
    </subcellularLocation>
</comment>
<dbReference type="AlphaFoldDB" id="A0A2P1PMA2"/>
<sequence>MSVGVLVVTHPHVGPGILSAARGVLGPLPLKTAAVEVGFGEPVDQALARASAAVRDLEQGAGVLVLTDLYGATPSNIAAKLANLGCRIRRISGLNLPMLLRIMNYPEQSLDELISTATAGARNGVVVDHG</sequence>
<keyword evidence="6" id="KW-0598">Phosphotransferase system</keyword>
<keyword evidence="3" id="KW-0963">Cytoplasm</keyword>
<dbReference type="GO" id="GO:0005737">
    <property type="term" value="C:cytoplasm"/>
    <property type="evidence" value="ECO:0007669"/>
    <property type="project" value="UniProtKB-SubCell"/>
</dbReference>
<dbReference type="GO" id="GO:0016020">
    <property type="term" value="C:membrane"/>
    <property type="evidence" value="ECO:0007669"/>
    <property type="project" value="InterPro"/>
</dbReference>
<accession>A0A2P1PMA2</accession>
<dbReference type="KEGG" id="xba:C7S18_01595"/>
<evidence type="ECO:0000256" key="7">
    <source>
        <dbReference type="ARBA" id="ARBA00022777"/>
    </source>
</evidence>